<dbReference type="GO" id="GO:0005524">
    <property type="term" value="F:ATP binding"/>
    <property type="evidence" value="ECO:0007669"/>
    <property type="project" value="UniProtKB-KW"/>
</dbReference>
<evidence type="ECO:0000259" key="6">
    <source>
        <dbReference type="Pfam" id="PF00749"/>
    </source>
</evidence>
<evidence type="ECO:0000256" key="4">
    <source>
        <dbReference type="ARBA" id="ARBA00023146"/>
    </source>
</evidence>
<proteinExistence type="inferred from homology"/>
<evidence type="ECO:0000313" key="7">
    <source>
        <dbReference type="EMBL" id="KAF0770705.1"/>
    </source>
</evidence>
<evidence type="ECO:0000256" key="1">
    <source>
        <dbReference type="ARBA" id="ARBA00022598"/>
    </source>
</evidence>
<accession>A0A6A5AYG4</accession>
<comment type="caution">
    <text evidence="7">The sequence shown here is derived from an EMBL/GenBank/DDBJ whole genome shotgun (WGS) entry which is preliminary data.</text>
</comment>
<protein>
    <recommendedName>
        <fullName evidence="6">Glutamyl/glutaminyl-tRNA synthetase class Ib catalytic domain-containing protein</fullName>
    </recommendedName>
</protein>
<dbReference type="GO" id="GO:0005739">
    <property type="term" value="C:mitochondrion"/>
    <property type="evidence" value="ECO:0007669"/>
    <property type="project" value="TreeGrafter"/>
</dbReference>
<sequence>MKSDGFPTYHLANVVDDHLMGITHVIRGEEWLSSTPKHLLLYQFLGFEPPKFAHLGLLLNEDRSKLSKRQGDVAVEDFQKKGFLAPGLVNFVALLGWNPSDGNTQEIFTLDELKHFVRELFFILRELTFKR</sequence>
<dbReference type="InterPro" id="IPR020058">
    <property type="entry name" value="Glu/Gln-tRNA-synth_Ib_cat-dom"/>
</dbReference>
<keyword evidence="1 5" id="KW-0436">Ligase</keyword>
<keyword evidence="4 5" id="KW-0030">Aminoacyl-tRNA synthetase</keyword>
<keyword evidence="5" id="KW-0648">Protein biosynthesis</keyword>
<dbReference type="PANTHER" id="PTHR43311">
    <property type="entry name" value="GLUTAMATE--TRNA LIGASE"/>
    <property type="match status" value="1"/>
</dbReference>
<keyword evidence="3 5" id="KW-0067">ATP-binding</keyword>
<evidence type="ECO:0000256" key="3">
    <source>
        <dbReference type="ARBA" id="ARBA00022840"/>
    </source>
</evidence>
<dbReference type="Proteomes" id="UP000469452">
    <property type="component" value="Unassembled WGS sequence"/>
</dbReference>
<reference evidence="7 8" key="1">
    <citation type="submission" date="2019-06" db="EMBL/GenBank/DDBJ databases">
        <title>Genomics analysis of Aphanomyces spp. identifies a new class of oomycete effector associated with host adaptation.</title>
        <authorList>
            <person name="Gaulin E."/>
        </authorList>
    </citation>
    <scope>NUCLEOTIDE SEQUENCE [LARGE SCALE GENOMIC DNA]</scope>
    <source>
        <strain evidence="7 8">E</strain>
    </source>
</reference>
<keyword evidence="2 5" id="KW-0547">Nucleotide-binding</keyword>
<feature type="domain" description="Glutamyl/glutaminyl-tRNA synthetase class Ib catalytic" evidence="6">
    <location>
        <begin position="2"/>
        <end position="115"/>
    </location>
</feature>
<dbReference type="AlphaFoldDB" id="A0A6A5AYG4"/>
<organism evidence="7 8">
    <name type="scientific">Aphanomyces astaci</name>
    <name type="common">Crayfish plague agent</name>
    <dbReference type="NCBI Taxonomy" id="112090"/>
    <lineage>
        <taxon>Eukaryota</taxon>
        <taxon>Sar</taxon>
        <taxon>Stramenopiles</taxon>
        <taxon>Oomycota</taxon>
        <taxon>Saprolegniomycetes</taxon>
        <taxon>Saprolegniales</taxon>
        <taxon>Verrucalvaceae</taxon>
        <taxon>Aphanomyces</taxon>
    </lineage>
</organism>
<dbReference type="GO" id="GO:0006424">
    <property type="term" value="P:glutamyl-tRNA aminoacylation"/>
    <property type="evidence" value="ECO:0007669"/>
    <property type="project" value="TreeGrafter"/>
</dbReference>
<dbReference type="VEuPathDB" id="FungiDB:H257_15618"/>
<dbReference type="InterPro" id="IPR049940">
    <property type="entry name" value="GluQ/Sye"/>
</dbReference>
<evidence type="ECO:0000256" key="5">
    <source>
        <dbReference type="RuleBase" id="RU363037"/>
    </source>
</evidence>
<dbReference type="PANTHER" id="PTHR43311:SF2">
    <property type="entry name" value="GLUTAMATE--TRNA LIGASE, MITOCHONDRIAL-RELATED"/>
    <property type="match status" value="1"/>
</dbReference>
<dbReference type="SUPFAM" id="SSF52374">
    <property type="entry name" value="Nucleotidylyl transferase"/>
    <property type="match status" value="1"/>
</dbReference>
<dbReference type="Pfam" id="PF00749">
    <property type="entry name" value="tRNA-synt_1c"/>
    <property type="match status" value="1"/>
</dbReference>
<evidence type="ECO:0000313" key="8">
    <source>
        <dbReference type="Proteomes" id="UP000469452"/>
    </source>
</evidence>
<dbReference type="Gene3D" id="3.40.50.620">
    <property type="entry name" value="HUPs"/>
    <property type="match status" value="1"/>
</dbReference>
<evidence type="ECO:0000256" key="2">
    <source>
        <dbReference type="ARBA" id="ARBA00022741"/>
    </source>
</evidence>
<comment type="similarity">
    <text evidence="5">Belongs to the class-I aminoacyl-tRNA synthetase family.</text>
</comment>
<gene>
    <name evidence="7" type="ORF">AaE_002556</name>
</gene>
<name>A0A6A5AYG4_APHAT</name>
<dbReference type="EMBL" id="VJMI01005061">
    <property type="protein sequence ID" value="KAF0770705.1"/>
    <property type="molecule type" value="Genomic_DNA"/>
</dbReference>
<dbReference type="InterPro" id="IPR014729">
    <property type="entry name" value="Rossmann-like_a/b/a_fold"/>
</dbReference>
<dbReference type="GO" id="GO:0004818">
    <property type="term" value="F:glutamate-tRNA ligase activity"/>
    <property type="evidence" value="ECO:0007669"/>
    <property type="project" value="TreeGrafter"/>
</dbReference>